<dbReference type="GO" id="GO:0007155">
    <property type="term" value="P:cell adhesion"/>
    <property type="evidence" value="ECO:0007669"/>
    <property type="project" value="InterPro"/>
</dbReference>
<organism evidence="4 5">
    <name type="scientific">Spirosoma linguale (strain ATCC 33905 / DSM 74 / LMG 10896 / Claus 1)</name>
    <dbReference type="NCBI Taxonomy" id="504472"/>
    <lineage>
        <taxon>Bacteria</taxon>
        <taxon>Pseudomonadati</taxon>
        <taxon>Bacteroidota</taxon>
        <taxon>Cytophagia</taxon>
        <taxon>Cytophagales</taxon>
        <taxon>Cytophagaceae</taxon>
        <taxon>Spirosoma</taxon>
    </lineage>
</organism>
<reference evidence="4 5" key="1">
    <citation type="journal article" date="2010" name="Stand. Genomic Sci.">
        <title>Complete genome sequence of Spirosoma linguale type strain (1).</title>
        <authorList>
            <person name="Lail K."/>
            <person name="Sikorski J."/>
            <person name="Saunders E."/>
            <person name="Lapidus A."/>
            <person name="Glavina Del Rio T."/>
            <person name="Copeland A."/>
            <person name="Tice H."/>
            <person name="Cheng J.-F."/>
            <person name="Lucas S."/>
            <person name="Nolan M."/>
            <person name="Bruce D."/>
            <person name="Goodwin L."/>
            <person name="Pitluck S."/>
            <person name="Ivanova N."/>
            <person name="Mavromatis K."/>
            <person name="Ovchinnikova G."/>
            <person name="Pati A."/>
            <person name="Chen A."/>
            <person name="Palaniappan K."/>
            <person name="Land M."/>
            <person name="Hauser L."/>
            <person name="Chang Y.-J."/>
            <person name="Jeffries C.D."/>
            <person name="Chain P."/>
            <person name="Brettin T."/>
            <person name="Detter J.C."/>
            <person name="Schuetze A."/>
            <person name="Rohde M."/>
            <person name="Tindall B.J."/>
            <person name="Goeker M."/>
            <person name="Bristow J."/>
            <person name="Eisen J.A."/>
            <person name="Markowitz V."/>
            <person name="Hugenholtz P."/>
            <person name="Kyrpides N.C."/>
            <person name="Klenk H.-P."/>
            <person name="Chen F."/>
        </authorList>
    </citation>
    <scope>NUCLEOTIDE SEQUENCE [LARGE SCALE GENOMIC DNA]</scope>
    <source>
        <strain evidence="5">ATCC 33905 / DSM 74 / LMG 10896 / Claus 1</strain>
    </source>
</reference>
<dbReference type="STRING" id="504472.Slin_4726"/>
<accession>D2QPP5</accession>
<evidence type="ECO:0000256" key="1">
    <source>
        <dbReference type="ARBA" id="ARBA00009766"/>
    </source>
</evidence>
<name>D2QPP5_SPILD</name>
<keyword evidence="2 3" id="KW-0732">Signal</keyword>
<evidence type="ECO:0000256" key="3">
    <source>
        <dbReference type="SAM" id="SignalP"/>
    </source>
</evidence>
<dbReference type="KEGG" id="sli:Slin_4726"/>
<dbReference type="GO" id="GO:0009289">
    <property type="term" value="C:pilus"/>
    <property type="evidence" value="ECO:0007669"/>
    <property type="project" value="InterPro"/>
</dbReference>
<dbReference type="AlphaFoldDB" id="D2QPP5"/>
<dbReference type="Pfam" id="PF07012">
    <property type="entry name" value="Curlin_rpt"/>
    <property type="match status" value="3"/>
</dbReference>
<protein>
    <submittedName>
        <fullName evidence="4">Curlin associated repeat protein</fullName>
    </submittedName>
</protein>
<dbReference type="Proteomes" id="UP000002028">
    <property type="component" value="Chromosome"/>
</dbReference>
<evidence type="ECO:0000256" key="2">
    <source>
        <dbReference type="ARBA" id="ARBA00022729"/>
    </source>
</evidence>
<feature type="chain" id="PRO_5003035026" evidence="3">
    <location>
        <begin position="21"/>
        <end position="415"/>
    </location>
</feature>
<dbReference type="EMBL" id="CP001769">
    <property type="protein sequence ID" value="ADB40704.1"/>
    <property type="molecule type" value="Genomic_DNA"/>
</dbReference>
<evidence type="ECO:0000313" key="5">
    <source>
        <dbReference type="Proteomes" id="UP000002028"/>
    </source>
</evidence>
<dbReference type="HOGENOM" id="CLU_662059_0_0_10"/>
<feature type="signal peptide" evidence="3">
    <location>
        <begin position="1"/>
        <end position="20"/>
    </location>
</feature>
<proteinExistence type="inferred from homology"/>
<dbReference type="InterPro" id="IPR009742">
    <property type="entry name" value="Curlin_rpt"/>
</dbReference>
<evidence type="ECO:0000313" key="4">
    <source>
        <dbReference type="EMBL" id="ADB40704.1"/>
    </source>
</evidence>
<keyword evidence="5" id="KW-1185">Reference proteome</keyword>
<gene>
    <name evidence="4" type="ordered locus">Slin_4726</name>
</gene>
<comment type="similarity">
    <text evidence="1">Belongs to the CsgA/CsgB family.</text>
</comment>
<sequence>MKTVLIASIMLTSVSVVSYAQSNVSTLNQIGVGQEAAINQKGLGQNATINQTGDRNAHNYGVVTQSGGPQTATINQIGGTINSYVNIQQTGETASDQSSANTATVTQEGLATAWETWSRTWVHEARRTIEETLRTSWGQGGAVDVYQSGKRNSVTVSQSGAETIGELVTVKQIGNGNSGVITQTIVADHFYFREINSVKLRQTGDNNTATLSQIAAGNDYISVVQTGNNNSSTVSQTGAGENISATVTQTGSFNSATVNQNPADGATTRITQTGDYFSATVTQNSNNIAVIDQRNSGLSGSSVTVLQDGSRNLTNITQGTDELSVNNAVANVTQTGDDNSVKLFQTGSDQTATISQTGNGNRLLGIEGETSFASQSGAGNTLTLTQTNEIGGPGNQAFVNQQGYANAATITQRAQ</sequence>
<dbReference type="RefSeq" id="WP_012929207.1">
    <property type="nucleotide sequence ID" value="NC_013730.1"/>
</dbReference>